<dbReference type="AlphaFoldDB" id="A0A9P5ZXP6"/>
<dbReference type="Proteomes" id="UP000807025">
    <property type="component" value="Unassembled WGS sequence"/>
</dbReference>
<protein>
    <recommendedName>
        <fullName evidence="3">BTB domain-containing protein</fullName>
    </recommendedName>
</protein>
<comment type="caution">
    <text evidence="1">The sequence shown here is derived from an EMBL/GenBank/DDBJ whole genome shotgun (WGS) entry which is preliminary data.</text>
</comment>
<evidence type="ECO:0000313" key="1">
    <source>
        <dbReference type="EMBL" id="KAF9494234.1"/>
    </source>
</evidence>
<evidence type="ECO:0008006" key="3">
    <source>
        <dbReference type="Google" id="ProtNLM"/>
    </source>
</evidence>
<sequence length="92" mass="10371">PFIESYGDIILCSHDGVDFHIYEGIVLVASTIFCDIFLLPDPPAANLYQGMKPIIHMEENSFVLDALLQFCYSMNTSKIYEKLHLEKISTAA</sequence>
<organism evidence="1 2">
    <name type="scientific">Pleurotus eryngii</name>
    <name type="common">Boletus of the steppes</name>
    <dbReference type="NCBI Taxonomy" id="5323"/>
    <lineage>
        <taxon>Eukaryota</taxon>
        <taxon>Fungi</taxon>
        <taxon>Dikarya</taxon>
        <taxon>Basidiomycota</taxon>
        <taxon>Agaricomycotina</taxon>
        <taxon>Agaricomycetes</taxon>
        <taxon>Agaricomycetidae</taxon>
        <taxon>Agaricales</taxon>
        <taxon>Pleurotineae</taxon>
        <taxon>Pleurotaceae</taxon>
        <taxon>Pleurotus</taxon>
    </lineage>
</organism>
<accession>A0A9P5ZXP6</accession>
<gene>
    <name evidence="1" type="ORF">BDN71DRAFT_1393527</name>
</gene>
<feature type="non-terminal residue" evidence="1">
    <location>
        <position position="1"/>
    </location>
</feature>
<evidence type="ECO:0000313" key="2">
    <source>
        <dbReference type="Proteomes" id="UP000807025"/>
    </source>
</evidence>
<dbReference type="OrthoDB" id="3044562at2759"/>
<proteinExistence type="predicted"/>
<reference evidence="1" key="1">
    <citation type="submission" date="2020-11" db="EMBL/GenBank/DDBJ databases">
        <authorList>
            <consortium name="DOE Joint Genome Institute"/>
            <person name="Ahrendt S."/>
            <person name="Riley R."/>
            <person name="Andreopoulos W."/>
            <person name="Labutti K."/>
            <person name="Pangilinan J."/>
            <person name="Ruiz-Duenas F.J."/>
            <person name="Barrasa J.M."/>
            <person name="Sanchez-Garcia M."/>
            <person name="Camarero S."/>
            <person name="Miyauchi S."/>
            <person name="Serrano A."/>
            <person name="Linde D."/>
            <person name="Babiker R."/>
            <person name="Drula E."/>
            <person name="Ayuso-Fernandez I."/>
            <person name="Pacheco R."/>
            <person name="Padilla G."/>
            <person name="Ferreira P."/>
            <person name="Barriuso J."/>
            <person name="Kellner H."/>
            <person name="Castanera R."/>
            <person name="Alfaro M."/>
            <person name="Ramirez L."/>
            <person name="Pisabarro A.G."/>
            <person name="Kuo A."/>
            <person name="Tritt A."/>
            <person name="Lipzen A."/>
            <person name="He G."/>
            <person name="Yan M."/>
            <person name="Ng V."/>
            <person name="Cullen D."/>
            <person name="Martin F."/>
            <person name="Rosso M.-N."/>
            <person name="Henrissat B."/>
            <person name="Hibbett D."/>
            <person name="Martinez A.T."/>
            <person name="Grigoriev I.V."/>
        </authorList>
    </citation>
    <scope>NUCLEOTIDE SEQUENCE</scope>
    <source>
        <strain evidence="1">ATCC 90797</strain>
    </source>
</reference>
<dbReference type="EMBL" id="MU154575">
    <property type="protein sequence ID" value="KAF9494234.1"/>
    <property type="molecule type" value="Genomic_DNA"/>
</dbReference>
<name>A0A9P5ZXP6_PLEER</name>
<keyword evidence="2" id="KW-1185">Reference proteome</keyword>